<evidence type="ECO:0000313" key="2">
    <source>
        <dbReference type="Proteomes" id="UP000789920"/>
    </source>
</evidence>
<keyword evidence="2" id="KW-1185">Reference proteome</keyword>
<organism evidence="1 2">
    <name type="scientific">Racocetra persica</name>
    <dbReference type="NCBI Taxonomy" id="160502"/>
    <lineage>
        <taxon>Eukaryota</taxon>
        <taxon>Fungi</taxon>
        <taxon>Fungi incertae sedis</taxon>
        <taxon>Mucoromycota</taxon>
        <taxon>Glomeromycotina</taxon>
        <taxon>Glomeromycetes</taxon>
        <taxon>Diversisporales</taxon>
        <taxon>Gigasporaceae</taxon>
        <taxon>Racocetra</taxon>
    </lineage>
</organism>
<comment type="caution">
    <text evidence="1">The sequence shown here is derived from an EMBL/GenBank/DDBJ whole genome shotgun (WGS) entry which is preliminary data.</text>
</comment>
<evidence type="ECO:0000313" key="1">
    <source>
        <dbReference type="EMBL" id="CAG8485718.1"/>
    </source>
</evidence>
<sequence length="46" mass="5565">NDQSSIAISKTVYNTIYFIHQERLNSHISVQAFFDELQEFDFEFEY</sequence>
<dbReference type="EMBL" id="CAJVQC010001015">
    <property type="protein sequence ID" value="CAG8485718.1"/>
    <property type="molecule type" value="Genomic_DNA"/>
</dbReference>
<gene>
    <name evidence="1" type="ORF">RPERSI_LOCUS1173</name>
</gene>
<protein>
    <submittedName>
        <fullName evidence="1">23358_t:CDS:1</fullName>
    </submittedName>
</protein>
<feature type="non-terminal residue" evidence="1">
    <location>
        <position position="1"/>
    </location>
</feature>
<dbReference type="Proteomes" id="UP000789920">
    <property type="component" value="Unassembled WGS sequence"/>
</dbReference>
<reference evidence="1" key="1">
    <citation type="submission" date="2021-06" db="EMBL/GenBank/DDBJ databases">
        <authorList>
            <person name="Kallberg Y."/>
            <person name="Tangrot J."/>
            <person name="Rosling A."/>
        </authorList>
    </citation>
    <scope>NUCLEOTIDE SEQUENCE</scope>
    <source>
        <strain evidence="1">MA461A</strain>
    </source>
</reference>
<name>A0ACA9KPG6_9GLOM</name>
<proteinExistence type="predicted"/>
<accession>A0ACA9KPG6</accession>